<keyword evidence="3 8" id="KW-0285">Flavoprotein</keyword>
<evidence type="ECO:0000256" key="1">
    <source>
        <dbReference type="ARBA" id="ARBA00001917"/>
    </source>
</evidence>
<evidence type="ECO:0000313" key="11">
    <source>
        <dbReference type="Proteomes" id="UP001597101"/>
    </source>
</evidence>
<sequence>MTLESPGPDSDQIREMVEIAARVPDHGKLAPWRFVVWSSSLRKAMHASLIELLEAHPDLMDKEKLAKGTDKLLHAPCVIAVISTASEHPKIPVWEQTLSAGASCMNLLHAANALGFEAQWLTAWYIYEDQARDILRLSDSEQIAGIVHIGSSSIPKAERPRPDLDTILSFVSE</sequence>
<evidence type="ECO:0000256" key="4">
    <source>
        <dbReference type="ARBA" id="ARBA00022643"/>
    </source>
</evidence>
<dbReference type="InterPro" id="IPR029479">
    <property type="entry name" value="Nitroreductase"/>
</dbReference>
<evidence type="ECO:0000256" key="8">
    <source>
        <dbReference type="PIRNR" id="PIRNR000232"/>
    </source>
</evidence>
<evidence type="ECO:0000256" key="2">
    <source>
        <dbReference type="ARBA" id="ARBA00007118"/>
    </source>
</evidence>
<dbReference type="PIRSF" id="PIRSF000232">
    <property type="entry name" value="YdjA"/>
    <property type="match status" value="1"/>
</dbReference>
<keyword evidence="5 8" id="KW-0521">NADP</keyword>
<reference evidence="11" key="1">
    <citation type="journal article" date="2019" name="Int. J. Syst. Evol. Microbiol.">
        <title>The Global Catalogue of Microorganisms (GCM) 10K type strain sequencing project: providing services to taxonomists for standard genome sequencing and annotation.</title>
        <authorList>
            <consortium name="The Broad Institute Genomics Platform"/>
            <consortium name="The Broad Institute Genome Sequencing Center for Infectious Disease"/>
            <person name="Wu L."/>
            <person name="Ma J."/>
        </authorList>
    </citation>
    <scope>NUCLEOTIDE SEQUENCE [LARGE SCALE GENOMIC DNA]</scope>
    <source>
        <strain evidence="11">CCUG 60023</strain>
    </source>
</reference>
<evidence type="ECO:0000313" key="10">
    <source>
        <dbReference type="EMBL" id="MFD0915560.1"/>
    </source>
</evidence>
<keyword evidence="11" id="KW-1185">Reference proteome</keyword>
<keyword evidence="6 8" id="KW-0560">Oxidoreductase</keyword>
<evidence type="ECO:0000256" key="7">
    <source>
        <dbReference type="ARBA" id="ARBA00023027"/>
    </source>
</evidence>
<dbReference type="CDD" id="cd02135">
    <property type="entry name" value="YdjA-like"/>
    <property type="match status" value="1"/>
</dbReference>
<dbReference type="PANTHER" id="PTHR43821:SF1">
    <property type="entry name" value="NAD(P)H NITROREDUCTASE YDJA-RELATED"/>
    <property type="match status" value="1"/>
</dbReference>
<evidence type="ECO:0000256" key="3">
    <source>
        <dbReference type="ARBA" id="ARBA00022630"/>
    </source>
</evidence>
<keyword evidence="7 8" id="KW-0520">NAD</keyword>
<accession>A0ABW3FF57</accession>
<proteinExistence type="inferred from homology"/>
<dbReference type="Gene3D" id="3.40.109.10">
    <property type="entry name" value="NADH Oxidase"/>
    <property type="match status" value="1"/>
</dbReference>
<gene>
    <name evidence="10" type="ORF">ACFQ14_03980</name>
</gene>
<dbReference type="InterPro" id="IPR026021">
    <property type="entry name" value="YdjA-like"/>
</dbReference>
<evidence type="ECO:0000256" key="6">
    <source>
        <dbReference type="ARBA" id="ARBA00023002"/>
    </source>
</evidence>
<dbReference type="InterPro" id="IPR052530">
    <property type="entry name" value="NAD(P)H_nitroreductase"/>
</dbReference>
<dbReference type="SUPFAM" id="SSF55469">
    <property type="entry name" value="FMN-dependent nitroreductase-like"/>
    <property type="match status" value="1"/>
</dbReference>
<comment type="similarity">
    <text evidence="2 8">Belongs to the nitroreductase family.</text>
</comment>
<comment type="cofactor">
    <cofactor evidence="1 8">
        <name>FMN</name>
        <dbReference type="ChEBI" id="CHEBI:58210"/>
    </cofactor>
</comment>
<feature type="domain" description="Nitroreductase" evidence="9">
    <location>
        <begin position="6"/>
        <end position="150"/>
    </location>
</feature>
<comment type="caution">
    <text evidence="10">The sequence shown here is derived from an EMBL/GenBank/DDBJ whole genome shotgun (WGS) entry which is preliminary data.</text>
</comment>
<dbReference type="EMBL" id="JBHTJV010000003">
    <property type="protein sequence ID" value="MFD0915560.1"/>
    <property type="molecule type" value="Genomic_DNA"/>
</dbReference>
<dbReference type="PANTHER" id="PTHR43821">
    <property type="entry name" value="NAD(P)H NITROREDUCTASE YDJA-RELATED"/>
    <property type="match status" value="1"/>
</dbReference>
<organism evidence="10 11">
    <name type="scientific">Pseudahrensia aquimaris</name>
    <dbReference type="NCBI Taxonomy" id="744461"/>
    <lineage>
        <taxon>Bacteria</taxon>
        <taxon>Pseudomonadati</taxon>
        <taxon>Pseudomonadota</taxon>
        <taxon>Alphaproteobacteria</taxon>
        <taxon>Hyphomicrobiales</taxon>
        <taxon>Ahrensiaceae</taxon>
        <taxon>Pseudahrensia</taxon>
    </lineage>
</organism>
<dbReference type="InterPro" id="IPR000415">
    <property type="entry name" value="Nitroreductase-like"/>
</dbReference>
<evidence type="ECO:0000259" key="9">
    <source>
        <dbReference type="Pfam" id="PF00881"/>
    </source>
</evidence>
<protein>
    <recommendedName>
        <fullName evidence="8">Putative NAD(P)H nitroreductase</fullName>
        <ecNumber evidence="8">1.-.-.-</ecNumber>
    </recommendedName>
</protein>
<dbReference type="Proteomes" id="UP001597101">
    <property type="component" value="Unassembled WGS sequence"/>
</dbReference>
<dbReference type="EC" id="1.-.-.-" evidence="8"/>
<keyword evidence="4 8" id="KW-0288">FMN</keyword>
<name>A0ABW3FF57_9HYPH</name>
<dbReference type="Pfam" id="PF00881">
    <property type="entry name" value="Nitroreductase"/>
    <property type="match status" value="1"/>
</dbReference>
<dbReference type="RefSeq" id="WP_377211418.1">
    <property type="nucleotide sequence ID" value="NZ_JBHTJV010000003.1"/>
</dbReference>
<evidence type="ECO:0000256" key="5">
    <source>
        <dbReference type="ARBA" id="ARBA00022857"/>
    </source>
</evidence>